<organism evidence="1 2">
    <name type="scientific">Methylobacterium radiotolerans</name>
    <dbReference type="NCBI Taxonomy" id="31998"/>
    <lineage>
        <taxon>Bacteria</taxon>
        <taxon>Pseudomonadati</taxon>
        <taxon>Pseudomonadota</taxon>
        <taxon>Alphaproteobacteria</taxon>
        <taxon>Hyphomicrobiales</taxon>
        <taxon>Methylobacteriaceae</taxon>
        <taxon>Methylobacterium</taxon>
    </lineage>
</organism>
<dbReference type="Proteomes" id="UP001549119">
    <property type="component" value="Unassembled WGS sequence"/>
</dbReference>
<reference evidence="1 2" key="1">
    <citation type="submission" date="2024-06" db="EMBL/GenBank/DDBJ databases">
        <title>Genomics of switchgrass bacterial isolates.</title>
        <authorList>
            <person name="Shade A."/>
        </authorList>
    </citation>
    <scope>NUCLEOTIDE SEQUENCE [LARGE SCALE GENOMIC DNA]</scope>
    <source>
        <strain evidence="1 2">PvP084</strain>
    </source>
</reference>
<evidence type="ECO:0000313" key="1">
    <source>
        <dbReference type="EMBL" id="MET3865801.1"/>
    </source>
</evidence>
<sequence length="57" mass="6035">MRGEGEAAVAHLRALSGARTPADLIRLQVGEVQRAADASLTCWVTVVGQASRVVAYR</sequence>
<gene>
    <name evidence="1" type="ORF">ABIC20_003110</name>
</gene>
<accession>A0ABV2NH60</accession>
<evidence type="ECO:0000313" key="2">
    <source>
        <dbReference type="Proteomes" id="UP001549119"/>
    </source>
</evidence>
<dbReference type="RefSeq" id="WP_354404675.1">
    <property type="nucleotide sequence ID" value="NZ_JBEPNW010000002.1"/>
</dbReference>
<proteinExistence type="predicted"/>
<dbReference type="EMBL" id="JBEPNW010000002">
    <property type="protein sequence ID" value="MET3865801.1"/>
    <property type="molecule type" value="Genomic_DNA"/>
</dbReference>
<name>A0ABV2NH60_9HYPH</name>
<comment type="caution">
    <text evidence="1">The sequence shown here is derived from an EMBL/GenBank/DDBJ whole genome shotgun (WGS) entry which is preliminary data.</text>
</comment>
<protein>
    <submittedName>
        <fullName evidence="1">Uncharacterized protein</fullName>
    </submittedName>
</protein>
<keyword evidence="2" id="KW-1185">Reference proteome</keyword>